<proteinExistence type="predicted"/>
<dbReference type="PROSITE" id="PS50850">
    <property type="entry name" value="MFS"/>
    <property type="match status" value="1"/>
</dbReference>
<keyword evidence="3" id="KW-1003">Cell membrane</keyword>
<dbReference type="Gene3D" id="1.20.1250.20">
    <property type="entry name" value="MFS general substrate transporter like domains"/>
    <property type="match status" value="1"/>
</dbReference>
<feature type="transmembrane region" description="Helical" evidence="7">
    <location>
        <begin position="474"/>
        <end position="493"/>
    </location>
</feature>
<name>A0A2K8N984_9BACL</name>
<evidence type="ECO:0000256" key="4">
    <source>
        <dbReference type="ARBA" id="ARBA00022692"/>
    </source>
</evidence>
<feature type="transmembrane region" description="Helical" evidence="7">
    <location>
        <begin position="323"/>
        <end position="342"/>
    </location>
</feature>
<keyword evidence="2" id="KW-0813">Transport</keyword>
<evidence type="ECO:0000313" key="10">
    <source>
        <dbReference type="Proteomes" id="UP000231932"/>
    </source>
</evidence>
<accession>A0A2K8N984</accession>
<dbReference type="PANTHER" id="PTHR23501:SF191">
    <property type="entry name" value="VACUOLAR BASIC AMINO ACID TRANSPORTER 4"/>
    <property type="match status" value="1"/>
</dbReference>
<keyword evidence="5 7" id="KW-1133">Transmembrane helix</keyword>
<evidence type="ECO:0000256" key="7">
    <source>
        <dbReference type="SAM" id="Phobius"/>
    </source>
</evidence>
<evidence type="ECO:0000256" key="1">
    <source>
        <dbReference type="ARBA" id="ARBA00004651"/>
    </source>
</evidence>
<reference evidence="10" key="1">
    <citation type="submission" date="2017-11" db="EMBL/GenBank/DDBJ databases">
        <title>Complete Genome Sequence of Kyrpidia sp. Strain EA-1, a thermophilic, hydrogen-oxidizing Bacterium, isolated from the Azores.</title>
        <authorList>
            <person name="Reiner J.E."/>
            <person name="Lapp C.J."/>
            <person name="Bunk B."/>
            <person name="Gescher J."/>
        </authorList>
    </citation>
    <scope>NUCLEOTIDE SEQUENCE [LARGE SCALE GENOMIC DNA]</scope>
    <source>
        <strain evidence="10">EA-1</strain>
    </source>
</reference>
<dbReference type="KEGG" id="kyr:CVV65_14075"/>
<dbReference type="Gene3D" id="1.20.1720.10">
    <property type="entry name" value="Multidrug resistance protein D"/>
    <property type="match status" value="1"/>
</dbReference>
<sequence length="500" mass="53990">MQKWLVLAVVVLGLSLDLLDMTIVEVAIPDIMNQFGADIHLAQYVVTAYMMTIGLVEPVTAYLAETRGMKKMYIRSLVVFILGSALCAESWSIESLIAFRVVQAIGGGMIMPLSLAIVQKVFGKEELPLAMGLMGVPLLIAPAVGPVLGGYLVEHFSWKWIFWLNIPVGIPAFLAAGLVLTEFETMQRKFDALGFILSGIGFSSLLLAISNGPDEGWGSASIVGLFFLSVSCLTLFVWVEAVVSDPLLDLRLFRHRIYTSATFVTFFLMMSLFGSLYLVPLFLQQLRNMGPVDAGLALIPEVLGAALLVPVSALLLPRVGATWLTIASVVVMTAGMMPLTSLEMDTDLQILKQHLAVIGCGLGLGIMPAVTLAYSTVPDVLVNQGSAFLNLVRQIGSALGVALLTTILQERQPVYLTRYAETITVGSPAEQAWNQVAVSLQGMGYSVGEAQQLMVSLLVQSVEKAASVLAFHDAFFAAVVFGWLTMVPALFLYQRHIGEP</sequence>
<evidence type="ECO:0000313" key="9">
    <source>
        <dbReference type="EMBL" id="ATY85908.1"/>
    </source>
</evidence>
<dbReference type="InterPro" id="IPR020846">
    <property type="entry name" value="MFS_dom"/>
</dbReference>
<evidence type="ECO:0000256" key="3">
    <source>
        <dbReference type="ARBA" id="ARBA00022475"/>
    </source>
</evidence>
<evidence type="ECO:0000256" key="2">
    <source>
        <dbReference type="ARBA" id="ARBA00022448"/>
    </source>
</evidence>
<dbReference type="GO" id="GO:0022857">
    <property type="term" value="F:transmembrane transporter activity"/>
    <property type="evidence" value="ECO:0007669"/>
    <property type="project" value="InterPro"/>
</dbReference>
<dbReference type="EMBL" id="CP024955">
    <property type="protein sequence ID" value="ATY85908.1"/>
    <property type="molecule type" value="Genomic_DNA"/>
</dbReference>
<dbReference type="AlphaFoldDB" id="A0A2K8N984"/>
<dbReference type="RefSeq" id="WP_100668662.1">
    <property type="nucleotide sequence ID" value="NZ_CP024955.1"/>
</dbReference>
<keyword evidence="6 7" id="KW-0472">Membrane</keyword>
<dbReference type="GO" id="GO:0005886">
    <property type="term" value="C:plasma membrane"/>
    <property type="evidence" value="ECO:0007669"/>
    <property type="project" value="UniProtKB-SubCell"/>
</dbReference>
<feature type="transmembrane region" description="Helical" evidence="7">
    <location>
        <begin position="387"/>
        <end position="408"/>
    </location>
</feature>
<dbReference type="Proteomes" id="UP000231932">
    <property type="component" value="Chromosome"/>
</dbReference>
<dbReference type="PANTHER" id="PTHR23501">
    <property type="entry name" value="MAJOR FACILITATOR SUPERFAMILY"/>
    <property type="match status" value="1"/>
</dbReference>
<keyword evidence="4 7" id="KW-0812">Transmembrane</keyword>
<dbReference type="Pfam" id="PF07690">
    <property type="entry name" value="MFS_1"/>
    <property type="match status" value="1"/>
</dbReference>
<dbReference type="CDD" id="cd17503">
    <property type="entry name" value="MFS_LmrB_MDR_like"/>
    <property type="match status" value="1"/>
</dbReference>
<dbReference type="OrthoDB" id="146256at2"/>
<feature type="transmembrane region" description="Helical" evidence="7">
    <location>
        <begin position="354"/>
        <end position="375"/>
    </location>
</feature>
<dbReference type="NCBIfam" id="TIGR00711">
    <property type="entry name" value="efflux_EmrB"/>
    <property type="match status" value="1"/>
</dbReference>
<dbReference type="InterPro" id="IPR036259">
    <property type="entry name" value="MFS_trans_sf"/>
</dbReference>
<feature type="transmembrane region" description="Helical" evidence="7">
    <location>
        <begin position="260"/>
        <end position="283"/>
    </location>
</feature>
<feature type="transmembrane region" description="Helical" evidence="7">
    <location>
        <begin position="295"/>
        <end position="316"/>
    </location>
</feature>
<dbReference type="PRINTS" id="PR01036">
    <property type="entry name" value="TCRTETB"/>
</dbReference>
<feature type="transmembrane region" description="Helical" evidence="7">
    <location>
        <begin position="129"/>
        <end position="148"/>
    </location>
</feature>
<evidence type="ECO:0000256" key="5">
    <source>
        <dbReference type="ARBA" id="ARBA00022989"/>
    </source>
</evidence>
<dbReference type="InterPro" id="IPR011701">
    <property type="entry name" value="MFS"/>
</dbReference>
<feature type="transmembrane region" description="Helical" evidence="7">
    <location>
        <begin position="160"/>
        <end position="180"/>
    </location>
</feature>
<feature type="transmembrane region" description="Helical" evidence="7">
    <location>
        <begin position="192"/>
        <end position="210"/>
    </location>
</feature>
<protein>
    <submittedName>
        <fullName evidence="9">MFS transporter</fullName>
    </submittedName>
</protein>
<comment type="subcellular location">
    <subcellularLocation>
        <location evidence="1">Cell membrane</location>
        <topology evidence="1">Multi-pass membrane protein</topology>
    </subcellularLocation>
</comment>
<feature type="transmembrane region" description="Helical" evidence="7">
    <location>
        <begin position="73"/>
        <end position="91"/>
    </location>
</feature>
<gene>
    <name evidence="9" type="ORF">CVV65_14075</name>
</gene>
<evidence type="ECO:0000256" key="6">
    <source>
        <dbReference type="ARBA" id="ARBA00023136"/>
    </source>
</evidence>
<dbReference type="SUPFAM" id="SSF103473">
    <property type="entry name" value="MFS general substrate transporter"/>
    <property type="match status" value="1"/>
</dbReference>
<feature type="domain" description="Major facilitator superfamily (MFS) profile" evidence="8">
    <location>
        <begin position="6"/>
        <end position="497"/>
    </location>
</feature>
<dbReference type="InterPro" id="IPR004638">
    <property type="entry name" value="EmrB-like"/>
</dbReference>
<feature type="transmembrane region" description="Helical" evidence="7">
    <location>
        <begin position="216"/>
        <end position="239"/>
    </location>
</feature>
<evidence type="ECO:0000259" key="8">
    <source>
        <dbReference type="PROSITE" id="PS50850"/>
    </source>
</evidence>
<feature type="transmembrane region" description="Helical" evidence="7">
    <location>
        <begin position="42"/>
        <end position="64"/>
    </location>
</feature>
<keyword evidence="10" id="KW-1185">Reference proteome</keyword>
<feature type="transmembrane region" description="Helical" evidence="7">
    <location>
        <begin position="97"/>
        <end position="117"/>
    </location>
</feature>
<organism evidence="9 10">
    <name type="scientific">Kyrpidia spormannii</name>
    <dbReference type="NCBI Taxonomy" id="2055160"/>
    <lineage>
        <taxon>Bacteria</taxon>
        <taxon>Bacillati</taxon>
        <taxon>Bacillota</taxon>
        <taxon>Bacilli</taxon>
        <taxon>Bacillales</taxon>
        <taxon>Alicyclobacillaceae</taxon>
        <taxon>Kyrpidia</taxon>
    </lineage>
</organism>